<feature type="compositionally biased region" description="Basic and acidic residues" evidence="1">
    <location>
        <begin position="22"/>
        <end position="31"/>
    </location>
</feature>
<proteinExistence type="predicted"/>
<dbReference type="Proteomes" id="UP000095281">
    <property type="component" value="Unplaced"/>
</dbReference>
<keyword evidence="2" id="KW-1185">Reference proteome</keyword>
<evidence type="ECO:0000256" key="1">
    <source>
        <dbReference type="SAM" id="MobiDB-lite"/>
    </source>
</evidence>
<sequence length="148" mass="17599">VKVEPDSVVAPISPSPPLPQDVSKREHDLTDFDPLKRRKIGIRTVKQREIAQAERRKNLAERRRYARKYKAPIDQLALAQARREDDIKRRQKLKRKWQGPESVDRVRRVVRRPTGMSRSQRSGRIWMERLISAKSKEAERKRFKPTLW</sequence>
<organism evidence="2 3">
    <name type="scientific">Meloidogyne hapla</name>
    <name type="common">Root-knot nematode worm</name>
    <dbReference type="NCBI Taxonomy" id="6305"/>
    <lineage>
        <taxon>Eukaryota</taxon>
        <taxon>Metazoa</taxon>
        <taxon>Ecdysozoa</taxon>
        <taxon>Nematoda</taxon>
        <taxon>Chromadorea</taxon>
        <taxon>Rhabditida</taxon>
        <taxon>Tylenchina</taxon>
        <taxon>Tylenchomorpha</taxon>
        <taxon>Tylenchoidea</taxon>
        <taxon>Meloidogynidae</taxon>
        <taxon>Meloidogyninae</taxon>
        <taxon>Meloidogyne</taxon>
    </lineage>
</organism>
<protein>
    <submittedName>
        <fullName evidence="3">SURF6 domain-containing protein</fullName>
    </submittedName>
</protein>
<evidence type="ECO:0000313" key="3">
    <source>
        <dbReference type="WBParaSite" id="MhA1_Contig3204.frz3.gene1"/>
    </source>
</evidence>
<name>A0A1I8BN02_MELHA</name>
<reference evidence="3" key="1">
    <citation type="submission" date="2016-11" db="UniProtKB">
        <authorList>
            <consortium name="WormBaseParasite"/>
        </authorList>
    </citation>
    <scope>IDENTIFICATION</scope>
</reference>
<dbReference type="WBParaSite" id="MhA1_Contig3204.frz3.gene1">
    <property type="protein sequence ID" value="MhA1_Contig3204.frz3.gene1"/>
    <property type="gene ID" value="MhA1_Contig3204.frz3.gene1"/>
</dbReference>
<dbReference type="AlphaFoldDB" id="A0A1I8BN02"/>
<feature type="region of interest" description="Disordered" evidence="1">
    <location>
        <begin position="1"/>
        <end position="31"/>
    </location>
</feature>
<feature type="region of interest" description="Disordered" evidence="1">
    <location>
        <begin position="91"/>
        <end position="122"/>
    </location>
</feature>
<evidence type="ECO:0000313" key="2">
    <source>
        <dbReference type="Proteomes" id="UP000095281"/>
    </source>
</evidence>
<accession>A0A1I8BN02</accession>